<dbReference type="GO" id="GO:0004352">
    <property type="term" value="F:glutamate dehydrogenase (NAD+) activity"/>
    <property type="evidence" value="ECO:0007669"/>
    <property type="project" value="TreeGrafter"/>
</dbReference>
<proteinExistence type="inferred from homology"/>
<dbReference type="InterPro" id="IPR014362">
    <property type="entry name" value="Glu_DH"/>
</dbReference>
<evidence type="ECO:0000259" key="8">
    <source>
        <dbReference type="SMART" id="SM00839"/>
    </source>
</evidence>
<gene>
    <name evidence="9" type="ORF">KC614_00450</name>
</gene>
<dbReference type="Pfam" id="PF00208">
    <property type="entry name" value="ELFV_dehydrog"/>
    <property type="match status" value="1"/>
</dbReference>
<protein>
    <recommendedName>
        <fullName evidence="3">Glutamate dehydrogenase</fullName>
    </recommendedName>
</protein>
<evidence type="ECO:0000313" key="10">
    <source>
        <dbReference type="Proteomes" id="UP000751518"/>
    </source>
</evidence>
<feature type="site" description="Important for catalysis" evidence="6">
    <location>
        <position position="143"/>
    </location>
</feature>
<dbReference type="InterPro" id="IPR006095">
    <property type="entry name" value="Glu/Leu/Phe/Val/Trp_DH"/>
</dbReference>
<feature type="domain" description="Glutamate/phenylalanine/leucine/valine/L-tryptophan dehydrogenase C-terminal" evidence="8">
    <location>
        <begin position="180"/>
        <end position="406"/>
    </location>
</feature>
<dbReference type="EMBL" id="JAGQKZ010000002">
    <property type="protein sequence ID" value="MCA9391659.1"/>
    <property type="molecule type" value="Genomic_DNA"/>
</dbReference>
<evidence type="ECO:0000256" key="5">
    <source>
        <dbReference type="PIRSR" id="PIRSR000185-2"/>
    </source>
</evidence>
<dbReference type="Gene3D" id="3.40.50.720">
    <property type="entry name" value="NAD(P)-binding Rossmann-like Domain"/>
    <property type="match status" value="1"/>
</dbReference>
<dbReference type="GO" id="GO:0006538">
    <property type="term" value="P:L-glutamate catabolic process"/>
    <property type="evidence" value="ECO:0007669"/>
    <property type="project" value="TreeGrafter"/>
</dbReference>
<evidence type="ECO:0000256" key="2">
    <source>
        <dbReference type="ARBA" id="ARBA00023002"/>
    </source>
</evidence>
<dbReference type="InterPro" id="IPR036291">
    <property type="entry name" value="NAD(P)-bd_dom_sf"/>
</dbReference>
<keyword evidence="5" id="KW-0520">NAD</keyword>
<dbReference type="AlphaFoldDB" id="A0A955RQP5"/>
<dbReference type="InterPro" id="IPR006096">
    <property type="entry name" value="Glu/Leu/Phe/Val/Trp_DH_C"/>
</dbReference>
<dbReference type="Proteomes" id="UP000751518">
    <property type="component" value="Unassembled WGS sequence"/>
</dbReference>
<comment type="caution">
    <text evidence="9">The sequence shown here is derived from an EMBL/GenBank/DDBJ whole genome shotgun (WGS) entry which is preliminary data.</text>
</comment>
<sequence length="408" mass="43311">MSSAFENAVNVVRQAAKIADIDEDVVELLSRPQRIVRVAVPVYMDSGELKIFDGFRVQHNNWRGPYKGGIRFHQDVSEDEVKALATWMSIKCAVVDIPLGGGKGGVIVDPKGLSQAELERLSRAYIAAVAPVVGPQVDIPAPDVNTTAQIMDWMADEYAKVTGDWQPGVVTGKSIDKGGSQGRNNATAQGGVYVLQEYFKQKGESLSGKTMAIQGFGNAGSVFANLAHELGAKIVAVSDSKGGVYSASGFSVAALSEHKKETSSVAGFEGSSAISQEALLALDVDVLVPAALEGVITDANVENVKARVVLELANGPTTPEADVVLFEKNIGVIPDVLANAGGVTVSYFEWKQNLADESWSEGEVLSKLEPIMKDALSEVLSVAREKNINLRQAAYALALQRISAARPS</sequence>
<dbReference type="InterPro" id="IPR046346">
    <property type="entry name" value="Aminoacid_DH-like_N_sf"/>
</dbReference>
<reference evidence="9" key="2">
    <citation type="journal article" date="2021" name="Microbiome">
        <title>Successional dynamics and alternative stable states in a saline activated sludge microbial community over 9 years.</title>
        <authorList>
            <person name="Wang Y."/>
            <person name="Ye J."/>
            <person name="Ju F."/>
            <person name="Liu L."/>
            <person name="Boyd J.A."/>
            <person name="Deng Y."/>
            <person name="Parks D.H."/>
            <person name="Jiang X."/>
            <person name="Yin X."/>
            <person name="Woodcroft B.J."/>
            <person name="Tyson G.W."/>
            <person name="Hugenholtz P."/>
            <person name="Polz M.F."/>
            <person name="Zhang T."/>
        </authorList>
    </citation>
    <scope>NUCLEOTIDE SEQUENCE</scope>
    <source>
        <strain evidence="9">HKST-UBA03</strain>
    </source>
</reference>
<dbReference type="PIRSF" id="PIRSF000185">
    <property type="entry name" value="Glu_DH"/>
    <property type="match status" value="1"/>
</dbReference>
<evidence type="ECO:0000256" key="4">
    <source>
        <dbReference type="PIRSR" id="PIRSR000185-1"/>
    </source>
</evidence>
<dbReference type="PRINTS" id="PR00082">
    <property type="entry name" value="GLFDHDRGNASE"/>
</dbReference>
<keyword evidence="5" id="KW-0547">Nucleotide-binding</keyword>
<evidence type="ECO:0000256" key="6">
    <source>
        <dbReference type="PIRSR" id="PIRSR000185-3"/>
    </source>
</evidence>
<feature type="binding site" evidence="5">
    <location>
        <position position="218"/>
    </location>
    <ligand>
        <name>NAD(+)</name>
        <dbReference type="ChEBI" id="CHEBI:57540"/>
    </ligand>
</feature>
<accession>A0A955RQP5</accession>
<dbReference type="PANTHER" id="PTHR11606:SF13">
    <property type="entry name" value="GLUTAMATE DEHYDROGENASE 1, MITOCHONDRIAL"/>
    <property type="match status" value="1"/>
</dbReference>
<dbReference type="InterPro" id="IPR033524">
    <property type="entry name" value="Glu/Leu/Phe/Val_DH_AS"/>
</dbReference>
<comment type="similarity">
    <text evidence="1 3 7">Belongs to the Glu/Leu/Phe/Val dehydrogenases family.</text>
</comment>
<feature type="binding site" evidence="5">
    <location>
        <position position="346"/>
    </location>
    <ligand>
        <name>substrate</name>
    </ligand>
</feature>
<dbReference type="InterPro" id="IPR006097">
    <property type="entry name" value="Glu/Leu/Phe/Val/Trp_DH_dimer"/>
</dbReference>
<dbReference type="Gene3D" id="3.40.50.10860">
    <property type="entry name" value="Leucine Dehydrogenase, chain A, domain 1"/>
    <property type="match status" value="1"/>
</dbReference>
<dbReference type="InterPro" id="IPR033922">
    <property type="entry name" value="NAD_bind_Glu_DH"/>
</dbReference>
<dbReference type="SUPFAM" id="SSF51735">
    <property type="entry name" value="NAD(P)-binding Rossmann-fold domains"/>
    <property type="match status" value="1"/>
</dbReference>
<dbReference type="PROSITE" id="PS00074">
    <property type="entry name" value="GLFV_DEHYDROGENASE"/>
    <property type="match status" value="1"/>
</dbReference>
<feature type="active site" description="Proton donor" evidence="4">
    <location>
        <position position="103"/>
    </location>
</feature>
<evidence type="ECO:0000256" key="3">
    <source>
        <dbReference type="PIRNR" id="PIRNR000185"/>
    </source>
</evidence>
<evidence type="ECO:0000256" key="1">
    <source>
        <dbReference type="ARBA" id="ARBA00006382"/>
    </source>
</evidence>
<keyword evidence="2 3" id="KW-0560">Oxidoreductase</keyword>
<reference evidence="9" key="1">
    <citation type="submission" date="2020-04" db="EMBL/GenBank/DDBJ databases">
        <authorList>
            <person name="Zhang T."/>
        </authorList>
    </citation>
    <scope>NUCLEOTIDE SEQUENCE</scope>
    <source>
        <strain evidence="9">HKST-UBA03</strain>
    </source>
</reference>
<dbReference type="SUPFAM" id="SSF53223">
    <property type="entry name" value="Aminoacid dehydrogenase-like, N-terminal domain"/>
    <property type="match status" value="1"/>
</dbReference>
<dbReference type="GO" id="GO:0000166">
    <property type="term" value="F:nucleotide binding"/>
    <property type="evidence" value="ECO:0007669"/>
    <property type="project" value="UniProtKB-KW"/>
</dbReference>
<name>A0A955RQP5_UNCKA</name>
<feature type="binding site" evidence="5">
    <location>
        <position position="91"/>
    </location>
    <ligand>
        <name>substrate</name>
    </ligand>
</feature>
<dbReference type="SMART" id="SM00839">
    <property type="entry name" value="ELFV_dehydrog"/>
    <property type="match status" value="1"/>
</dbReference>
<evidence type="ECO:0000313" key="9">
    <source>
        <dbReference type="EMBL" id="MCA9391659.1"/>
    </source>
</evidence>
<feature type="binding site" evidence="5">
    <location>
        <position position="187"/>
    </location>
    <ligand>
        <name>NAD(+)</name>
        <dbReference type="ChEBI" id="CHEBI:57540"/>
    </ligand>
</feature>
<organism evidence="9 10">
    <name type="scientific">candidate division WWE3 bacterium</name>
    <dbReference type="NCBI Taxonomy" id="2053526"/>
    <lineage>
        <taxon>Bacteria</taxon>
        <taxon>Katanobacteria</taxon>
    </lineage>
</organism>
<dbReference type="CDD" id="cd01076">
    <property type="entry name" value="NAD_bind_1_Glu_DH"/>
    <property type="match status" value="1"/>
</dbReference>
<feature type="binding site" evidence="5">
    <location>
        <position position="67"/>
    </location>
    <ligand>
        <name>substrate</name>
    </ligand>
</feature>
<dbReference type="Pfam" id="PF02812">
    <property type="entry name" value="ELFV_dehydrog_N"/>
    <property type="match status" value="1"/>
</dbReference>
<dbReference type="PANTHER" id="PTHR11606">
    <property type="entry name" value="GLUTAMATE DEHYDROGENASE"/>
    <property type="match status" value="1"/>
</dbReference>
<evidence type="ECO:0000256" key="7">
    <source>
        <dbReference type="RuleBase" id="RU004417"/>
    </source>
</evidence>